<dbReference type="InterPro" id="IPR017868">
    <property type="entry name" value="Filamin/ABP280_repeat-like"/>
</dbReference>
<evidence type="ECO:0000313" key="10">
    <source>
        <dbReference type="EMBL" id="KAK6166009.1"/>
    </source>
</evidence>
<dbReference type="Pfam" id="PF00630">
    <property type="entry name" value="Filamin"/>
    <property type="match status" value="1"/>
</dbReference>
<dbReference type="InterPro" id="IPR001258">
    <property type="entry name" value="NHL_repeat"/>
</dbReference>
<feature type="repeat" description="NHL" evidence="8">
    <location>
        <begin position="430"/>
        <end position="473"/>
    </location>
</feature>
<dbReference type="FunFam" id="2.120.10.30:FF:000004">
    <property type="entry name" value="Tripartite motif containing 2"/>
    <property type="match status" value="1"/>
</dbReference>
<evidence type="ECO:0000313" key="11">
    <source>
        <dbReference type="Proteomes" id="UP001347796"/>
    </source>
</evidence>
<dbReference type="GO" id="GO:0000209">
    <property type="term" value="P:protein polyubiquitination"/>
    <property type="evidence" value="ECO:0007669"/>
    <property type="project" value="TreeGrafter"/>
</dbReference>
<feature type="repeat" description="NHL" evidence="8">
    <location>
        <begin position="610"/>
        <end position="653"/>
    </location>
</feature>
<dbReference type="Proteomes" id="UP001347796">
    <property type="component" value="Unassembled WGS sequence"/>
</dbReference>
<dbReference type="EMBL" id="JAZGQO010000021">
    <property type="protein sequence ID" value="KAK6166009.1"/>
    <property type="molecule type" value="Genomic_DNA"/>
</dbReference>
<dbReference type="AlphaFoldDB" id="A0AAN8IY03"/>
<evidence type="ECO:0000256" key="6">
    <source>
        <dbReference type="ARBA" id="ARBA00022833"/>
    </source>
</evidence>
<dbReference type="PROSITE" id="PS51125">
    <property type="entry name" value="NHL"/>
    <property type="match status" value="6"/>
</dbReference>
<dbReference type="CDD" id="cd14960">
    <property type="entry name" value="NHL_TRIM2_like"/>
    <property type="match status" value="1"/>
</dbReference>
<keyword evidence="6" id="KW-0862">Zinc</keyword>
<keyword evidence="5" id="KW-0863">Zinc-finger</keyword>
<feature type="repeat" description="NHL" evidence="8">
    <location>
        <begin position="386"/>
        <end position="426"/>
    </location>
</feature>
<feature type="repeat" description="NHL" evidence="8">
    <location>
        <begin position="474"/>
        <end position="515"/>
    </location>
</feature>
<keyword evidence="2" id="KW-0808">Transferase</keyword>
<reference evidence="10 11" key="1">
    <citation type="submission" date="2024-01" db="EMBL/GenBank/DDBJ databases">
        <title>The genome of the rayed Mediterranean limpet Patella caerulea (Linnaeus, 1758).</title>
        <authorList>
            <person name="Anh-Thu Weber A."/>
            <person name="Halstead-Nussloch G."/>
        </authorList>
    </citation>
    <scope>NUCLEOTIDE SEQUENCE [LARGE SCALE GENOMIC DNA]</scope>
    <source>
        <strain evidence="10">AATW-2023a</strain>
        <tissue evidence="10">Whole specimen</tissue>
    </source>
</reference>
<dbReference type="Gene3D" id="2.60.40.10">
    <property type="entry name" value="Immunoglobulins"/>
    <property type="match status" value="1"/>
</dbReference>
<dbReference type="Pfam" id="PF01436">
    <property type="entry name" value="NHL"/>
    <property type="match status" value="4"/>
</dbReference>
<comment type="caution">
    <text evidence="10">The sequence shown here is derived from an EMBL/GenBank/DDBJ whole genome shotgun (WGS) entry which is preliminary data.</text>
</comment>
<keyword evidence="3" id="KW-0479">Metal-binding</keyword>
<dbReference type="SUPFAM" id="SSF81296">
    <property type="entry name" value="E set domains"/>
    <property type="match status" value="1"/>
</dbReference>
<evidence type="ECO:0000256" key="1">
    <source>
        <dbReference type="ARBA" id="ARBA00022553"/>
    </source>
</evidence>
<dbReference type="InterPro" id="IPR001298">
    <property type="entry name" value="Filamin/ABP280_rpt"/>
</dbReference>
<feature type="region of interest" description="Disordered" evidence="9">
    <location>
        <begin position="346"/>
        <end position="369"/>
    </location>
</feature>
<evidence type="ECO:0000256" key="8">
    <source>
        <dbReference type="PROSITE-ProRule" id="PRU00504"/>
    </source>
</evidence>
<keyword evidence="1" id="KW-0597">Phosphoprotein</keyword>
<keyword evidence="11" id="KW-1185">Reference proteome</keyword>
<feature type="repeat" description="NHL" evidence="8">
    <location>
        <begin position="519"/>
        <end position="562"/>
    </location>
</feature>
<feature type="repeat" description="NHL" evidence="8">
    <location>
        <begin position="566"/>
        <end position="609"/>
    </location>
</feature>
<dbReference type="PANTHER" id="PTHR24104:SF57">
    <property type="entry name" value="BEE-MILK PROTEIN"/>
    <property type="match status" value="1"/>
</dbReference>
<evidence type="ECO:0000256" key="4">
    <source>
        <dbReference type="ARBA" id="ARBA00022737"/>
    </source>
</evidence>
<protein>
    <submittedName>
        <fullName evidence="10">Uncharacterized protein</fullName>
    </submittedName>
</protein>
<gene>
    <name evidence="10" type="ORF">SNE40_022802</name>
</gene>
<dbReference type="GO" id="GO:0008270">
    <property type="term" value="F:zinc ion binding"/>
    <property type="evidence" value="ECO:0007669"/>
    <property type="project" value="UniProtKB-KW"/>
</dbReference>
<proteinExistence type="predicted"/>
<dbReference type="InterPro" id="IPR013783">
    <property type="entry name" value="Ig-like_fold"/>
</dbReference>
<organism evidence="10 11">
    <name type="scientific">Patella caerulea</name>
    <name type="common">Rayed Mediterranean limpet</name>
    <dbReference type="NCBI Taxonomy" id="87958"/>
    <lineage>
        <taxon>Eukaryota</taxon>
        <taxon>Metazoa</taxon>
        <taxon>Spiralia</taxon>
        <taxon>Lophotrochozoa</taxon>
        <taxon>Mollusca</taxon>
        <taxon>Gastropoda</taxon>
        <taxon>Patellogastropoda</taxon>
        <taxon>Patelloidea</taxon>
        <taxon>Patellidae</taxon>
        <taxon>Patella</taxon>
    </lineage>
</organism>
<dbReference type="InterPro" id="IPR057750">
    <property type="entry name" value="TRIM2/3_C"/>
</dbReference>
<dbReference type="SMART" id="SM00557">
    <property type="entry name" value="IG_FLMN"/>
    <property type="match status" value="1"/>
</dbReference>
<dbReference type="GO" id="GO:0043161">
    <property type="term" value="P:proteasome-mediated ubiquitin-dependent protein catabolic process"/>
    <property type="evidence" value="ECO:0007669"/>
    <property type="project" value="TreeGrafter"/>
</dbReference>
<dbReference type="InterPro" id="IPR050952">
    <property type="entry name" value="TRIM-NHL_E3_ligases"/>
</dbReference>
<accession>A0AAN8IY03</accession>
<keyword evidence="4" id="KW-0677">Repeat</keyword>
<dbReference type="FunFam" id="2.40.10.500:FF:000001">
    <property type="entry name" value="tripartite motif-containing protein 3-like"/>
    <property type="match status" value="1"/>
</dbReference>
<evidence type="ECO:0000256" key="9">
    <source>
        <dbReference type="SAM" id="MobiDB-lite"/>
    </source>
</evidence>
<dbReference type="Pfam" id="PF17170">
    <property type="entry name" value="DUF5128"/>
    <property type="match status" value="1"/>
</dbReference>
<dbReference type="Gene3D" id="2.120.10.30">
    <property type="entry name" value="TolB, C-terminal domain"/>
    <property type="match status" value="2"/>
</dbReference>
<dbReference type="PROSITE" id="PS50194">
    <property type="entry name" value="FILAMIN_REPEAT"/>
    <property type="match status" value="1"/>
</dbReference>
<dbReference type="InterPro" id="IPR014756">
    <property type="entry name" value="Ig_E-set"/>
</dbReference>
<name>A0AAN8IY03_PATCE</name>
<feature type="repeat" description="Filamin" evidence="7">
    <location>
        <begin position="240"/>
        <end position="339"/>
    </location>
</feature>
<dbReference type="PANTHER" id="PTHR24104">
    <property type="entry name" value="E3 UBIQUITIN-PROTEIN LIGASE NHLRC1-RELATED"/>
    <property type="match status" value="1"/>
</dbReference>
<dbReference type="SUPFAM" id="SSF101898">
    <property type="entry name" value="NHL repeat"/>
    <property type="match status" value="1"/>
</dbReference>
<dbReference type="InterPro" id="IPR011042">
    <property type="entry name" value="6-blade_b-propeller_TolB-like"/>
</dbReference>
<evidence type="ECO:0000256" key="7">
    <source>
        <dbReference type="PROSITE-ProRule" id="PRU00087"/>
    </source>
</evidence>
<dbReference type="GO" id="GO:0061630">
    <property type="term" value="F:ubiquitin protein ligase activity"/>
    <property type="evidence" value="ECO:0007669"/>
    <property type="project" value="TreeGrafter"/>
</dbReference>
<evidence type="ECO:0000256" key="5">
    <source>
        <dbReference type="ARBA" id="ARBA00022771"/>
    </source>
</evidence>
<sequence length="654" mass="72589">MASTEIPVANNIHSLTNGIENHIEFTSNLTSPEPQVEDTTITKFCLDCQVSITETLFSQKHSSHHVKPVHRDTSVREQQFVLVDTISQVKRDTIPKLQNSIATLDEIRIDVDRCYQSVTDSITQKFDTLARLLEERRHAMLSEVTAITQNRQDRLSEQRDSAYNTLTIITNCCHTAINATFESEDDPNLLATIKWKRQSLNDLLAFPVQEAPEPPCAMLFDSSGMEEIHNLVKTFGCIQSAGASRLDVQIKGDGIKHFVVGRPARFNITIKDRVLQIEKASLVVEVVDDGSTEKTIATVTELETGCYDIKYTLSKDCVHFVHVRIYGQSIQNSPFRVDPKKEVEPEITFSRIPKKQSKPPGRNNKSPPKYVMTAKNTMIEDDLIMRVGIKGRNKGEFINPQGICCANGKILVADSNNQVVQVFNLDGECKLKFGSPGRVAGKIQRPTGVSVTNNGNFLIADYENRWISIFGPDGKYINKIGSRKLLGPKGVTVDKNGRIIVVDNKSSTICIFQNNGKLLAQFGTPGNRDNQFAGPHYVAVNSNNDIIITDFHNHKVKVYDSDGQFLHCFGSNGQGNGQFNAPTGVAVDSQDNILVADWGNSRIQVFDSQGSFLSYVNTSAELLYGPQGLAVITDGQIAVSDSGNHCFKIYRYLQ</sequence>
<evidence type="ECO:0000256" key="3">
    <source>
        <dbReference type="ARBA" id="ARBA00022723"/>
    </source>
</evidence>
<evidence type="ECO:0000256" key="2">
    <source>
        <dbReference type="ARBA" id="ARBA00022679"/>
    </source>
</evidence>